<organism evidence="1 2">
    <name type="scientific">Catenaria anguillulae PL171</name>
    <dbReference type="NCBI Taxonomy" id="765915"/>
    <lineage>
        <taxon>Eukaryota</taxon>
        <taxon>Fungi</taxon>
        <taxon>Fungi incertae sedis</taxon>
        <taxon>Blastocladiomycota</taxon>
        <taxon>Blastocladiomycetes</taxon>
        <taxon>Blastocladiales</taxon>
        <taxon>Catenariaceae</taxon>
        <taxon>Catenaria</taxon>
    </lineage>
</organism>
<evidence type="ECO:0000313" key="2">
    <source>
        <dbReference type="Proteomes" id="UP000193411"/>
    </source>
</evidence>
<gene>
    <name evidence="1" type="ORF">BCR44DRAFT_68316</name>
</gene>
<evidence type="ECO:0000313" key="1">
    <source>
        <dbReference type="EMBL" id="ORZ37692.1"/>
    </source>
</evidence>
<sequence length="72" mass="7855">MSLLTRQPTALDANSTASTMRLLALLLVLIAASMYHSVARGAYVPIPAQCGSNSHFTCMYNCELSCAYFHKK</sequence>
<reference evidence="1 2" key="1">
    <citation type="submission" date="2016-07" db="EMBL/GenBank/DDBJ databases">
        <title>Pervasive Adenine N6-methylation of Active Genes in Fungi.</title>
        <authorList>
            <consortium name="DOE Joint Genome Institute"/>
            <person name="Mondo S.J."/>
            <person name="Dannebaum R.O."/>
            <person name="Kuo R.C."/>
            <person name="Labutti K."/>
            <person name="Haridas S."/>
            <person name="Kuo A."/>
            <person name="Salamov A."/>
            <person name="Ahrendt S.R."/>
            <person name="Lipzen A."/>
            <person name="Sullivan W."/>
            <person name="Andreopoulos W.B."/>
            <person name="Clum A."/>
            <person name="Lindquist E."/>
            <person name="Daum C."/>
            <person name="Ramamoorthy G.K."/>
            <person name="Gryganskyi A."/>
            <person name="Culley D."/>
            <person name="Magnuson J.K."/>
            <person name="James T.Y."/>
            <person name="O'Malley M.A."/>
            <person name="Stajich J.E."/>
            <person name="Spatafora J.W."/>
            <person name="Visel A."/>
            <person name="Grigoriev I.V."/>
        </authorList>
    </citation>
    <scope>NUCLEOTIDE SEQUENCE [LARGE SCALE GENOMIC DNA]</scope>
    <source>
        <strain evidence="1 2">PL171</strain>
    </source>
</reference>
<proteinExistence type="predicted"/>
<dbReference type="EMBL" id="MCFL01000011">
    <property type="protein sequence ID" value="ORZ37692.1"/>
    <property type="molecule type" value="Genomic_DNA"/>
</dbReference>
<keyword evidence="2" id="KW-1185">Reference proteome</keyword>
<dbReference type="AlphaFoldDB" id="A0A1Y2HX19"/>
<name>A0A1Y2HX19_9FUNG</name>
<dbReference type="Proteomes" id="UP000193411">
    <property type="component" value="Unassembled WGS sequence"/>
</dbReference>
<protein>
    <submittedName>
        <fullName evidence="1">Uncharacterized protein</fullName>
    </submittedName>
</protein>
<accession>A0A1Y2HX19</accession>
<comment type="caution">
    <text evidence="1">The sequence shown here is derived from an EMBL/GenBank/DDBJ whole genome shotgun (WGS) entry which is preliminary data.</text>
</comment>